<dbReference type="Gene3D" id="3.30.565.10">
    <property type="entry name" value="Histidine kinase-like ATPase, C-terminal domain"/>
    <property type="match status" value="1"/>
</dbReference>
<dbReference type="SUPFAM" id="SSF55874">
    <property type="entry name" value="ATPase domain of HSP90 chaperone/DNA topoisomerase II/histidine kinase"/>
    <property type="match status" value="1"/>
</dbReference>
<dbReference type="RefSeq" id="WP_377302272.1">
    <property type="nucleotide sequence ID" value="NZ_JBHSMK010000002.1"/>
</dbReference>
<keyword evidence="6" id="KW-1133">Transmembrane helix</keyword>
<evidence type="ECO:0000256" key="3">
    <source>
        <dbReference type="ARBA" id="ARBA00023012"/>
    </source>
</evidence>
<keyword evidence="2 8" id="KW-0418">Kinase</keyword>
<proteinExistence type="predicted"/>
<dbReference type="Proteomes" id="UP001596013">
    <property type="component" value="Unassembled WGS sequence"/>
</dbReference>
<evidence type="ECO:0000256" key="5">
    <source>
        <dbReference type="SAM" id="MobiDB-lite"/>
    </source>
</evidence>
<dbReference type="Pfam" id="PF07730">
    <property type="entry name" value="HisKA_3"/>
    <property type="match status" value="1"/>
</dbReference>
<keyword evidence="6" id="KW-0812">Transmembrane</keyword>
<sequence>MIPAFIARWFAPAPDSAAADDLRRGKSPWTDSVHLLWSLWIFITPLFDHGVHGYTLTWLLCTLGSYPVFLLLFAKVQLASRRTAPIYAWGMAALCFALLRWYPSGLSYFVYAGVMLCHCDARRFRNRVLQLLLLNAMYVSMAWWIGFPQSLLVIMPVTVFVICTIVTVEQVHHEKDAALSLSHDEVRRLAATAERERIGRDLHDLLGHTLSLITLKLELSRKLFDRDVEAARREVEEAEKVARHALAEVRSAVTGIRATDLAAELASARLLLESSRVHLDYGALPTDLPVDVERGLSLILREAVTNIARHAEASQARIAMARERASVCMEISDNGRGGIAIDGNGLCGMRERVRALGGTLSLESPRGQGSRLRVAVPLPIMRLVETSRSALDPPPPAGTQAHATPDQPAA</sequence>
<keyword evidence="4" id="KW-0175">Coiled coil</keyword>
<feature type="transmembrane region" description="Helical" evidence="6">
    <location>
        <begin position="86"/>
        <end position="116"/>
    </location>
</feature>
<dbReference type="InterPro" id="IPR003594">
    <property type="entry name" value="HATPase_dom"/>
</dbReference>
<dbReference type="SMART" id="SM00387">
    <property type="entry name" value="HATPase_c"/>
    <property type="match status" value="1"/>
</dbReference>
<evidence type="ECO:0000313" key="8">
    <source>
        <dbReference type="EMBL" id="MFC5435712.1"/>
    </source>
</evidence>
<comment type="caution">
    <text evidence="8">The sequence shown here is derived from an EMBL/GenBank/DDBJ whole genome shotgun (WGS) entry which is preliminary data.</text>
</comment>
<keyword evidence="6" id="KW-0472">Membrane</keyword>
<dbReference type="Pfam" id="PF02518">
    <property type="entry name" value="HATPase_c"/>
    <property type="match status" value="1"/>
</dbReference>
<evidence type="ECO:0000259" key="7">
    <source>
        <dbReference type="SMART" id="SM00387"/>
    </source>
</evidence>
<dbReference type="InterPro" id="IPR050482">
    <property type="entry name" value="Sensor_HK_TwoCompSys"/>
</dbReference>
<keyword evidence="1" id="KW-0808">Transferase</keyword>
<evidence type="ECO:0000313" key="9">
    <source>
        <dbReference type="Proteomes" id="UP001596013"/>
    </source>
</evidence>
<dbReference type="Gene3D" id="1.20.5.1930">
    <property type="match status" value="1"/>
</dbReference>
<evidence type="ECO:0000256" key="4">
    <source>
        <dbReference type="SAM" id="Coils"/>
    </source>
</evidence>
<dbReference type="InterPro" id="IPR011712">
    <property type="entry name" value="Sig_transdc_His_kin_sub3_dim/P"/>
</dbReference>
<dbReference type="PANTHER" id="PTHR24421">
    <property type="entry name" value="NITRATE/NITRITE SENSOR PROTEIN NARX-RELATED"/>
    <property type="match status" value="1"/>
</dbReference>
<feature type="coiled-coil region" evidence="4">
    <location>
        <begin position="221"/>
        <end position="248"/>
    </location>
</feature>
<feature type="transmembrane region" description="Helical" evidence="6">
    <location>
        <begin position="54"/>
        <end position="74"/>
    </location>
</feature>
<feature type="region of interest" description="Disordered" evidence="5">
    <location>
        <begin position="387"/>
        <end position="410"/>
    </location>
</feature>
<organism evidence="8 9">
    <name type="scientific">Rhodanobacter umsongensis</name>
    <dbReference type="NCBI Taxonomy" id="633153"/>
    <lineage>
        <taxon>Bacteria</taxon>
        <taxon>Pseudomonadati</taxon>
        <taxon>Pseudomonadota</taxon>
        <taxon>Gammaproteobacteria</taxon>
        <taxon>Lysobacterales</taxon>
        <taxon>Rhodanobacteraceae</taxon>
        <taxon>Rhodanobacter</taxon>
    </lineage>
</organism>
<protein>
    <submittedName>
        <fullName evidence="8">Sensor histidine kinase</fullName>
    </submittedName>
</protein>
<dbReference type="PANTHER" id="PTHR24421:SF63">
    <property type="entry name" value="SENSOR HISTIDINE KINASE DESK"/>
    <property type="match status" value="1"/>
</dbReference>
<keyword evidence="3" id="KW-0902">Two-component regulatory system</keyword>
<evidence type="ECO:0000256" key="2">
    <source>
        <dbReference type="ARBA" id="ARBA00022777"/>
    </source>
</evidence>
<evidence type="ECO:0000256" key="1">
    <source>
        <dbReference type="ARBA" id="ARBA00022679"/>
    </source>
</evidence>
<dbReference type="InterPro" id="IPR036890">
    <property type="entry name" value="HATPase_C_sf"/>
</dbReference>
<reference evidence="9" key="1">
    <citation type="journal article" date="2019" name="Int. J. Syst. Evol. Microbiol.">
        <title>The Global Catalogue of Microorganisms (GCM) 10K type strain sequencing project: providing services to taxonomists for standard genome sequencing and annotation.</title>
        <authorList>
            <consortium name="The Broad Institute Genomics Platform"/>
            <consortium name="The Broad Institute Genome Sequencing Center for Infectious Disease"/>
            <person name="Wu L."/>
            <person name="Ma J."/>
        </authorList>
    </citation>
    <scope>NUCLEOTIDE SEQUENCE [LARGE SCALE GENOMIC DNA]</scope>
    <source>
        <strain evidence="9">JCM 17130</strain>
    </source>
</reference>
<feature type="domain" description="Histidine kinase/HSP90-like ATPase" evidence="7">
    <location>
        <begin position="291"/>
        <end position="380"/>
    </location>
</feature>
<gene>
    <name evidence="8" type="ORF">ACFPME_04035</name>
</gene>
<dbReference type="CDD" id="cd16917">
    <property type="entry name" value="HATPase_UhpB-NarQ-NarX-like"/>
    <property type="match status" value="1"/>
</dbReference>
<accession>A0ABW0JI16</accession>
<dbReference type="GO" id="GO:0016301">
    <property type="term" value="F:kinase activity"/>
    <property type="evidence" value="ECO:0007669"/>
    <property type="project" value="UniProtKB-KW"/>
</dbReference>
<feature type="transmembrane region" description="Helical" evidence="6">
    <location>
        <begin position="151"/>
        <end position="168"/>
    </location>
</feature>
<dbReference type="EMBL" id="JBHSMK010000002">
    <property type="protein sequence ID" value="MFC5435712.1"/>
    <property type="molecule type" value="Genomic_DNA"/>
</dbReference>
<keyword evidence="9" id="KW-1185">Reference proteome</keyword>
<name>A0ABW0JI16_9GAMM</name>
<evidence type="ECO:0000256" key="6">
    <source>
        <dbReference type="SAM" id="Phobius"/>
    </source>
</evidence>